<evidence type="ECO:0000313" key="2">
    <source>
        <dbReference type="EMBL" id="SFM88844.1"/>
    </source>
</evidence>
<dbReference type="SMART" id="SM00938">
    <property type="entry name" value="P-II"/>
    <property type="match status" value="1"/>
</dbReference>
<dbReference type="Gene3D" id="3.30.70.120">
    <property type="match status" value="1"/>
</dbReference>
<dbReference type="STRING" id="39841.SAMN05660836_01822"/>
<dbReference type="GO" id="GO:0005524">
    <property type="term" value="F:ATP binding"/>
    <property type="evidence" value="ECO:0007669"/>
    <property type="project" value="TreeGrafter"/>
</dbReference>
<proteinExistence type="inferred from homology"/>
<dbReference type="PANTHER" id="PTHR30115">
    <property type="entry name" value="NITROGEN REGULATORY PROTEIN P-II"/>
    <property type="match status" value="1"/>
</dbReference>
<dbReference type="InterPro" id="IPR017918">
    <property type="entry name" value="N-reg_PII_CS"/>
</dbReference>
<dbReference type="GO" id="GO:0006808">
    <property type="term" value="P:regulation of nitrogen utilization"/>
    <property type="evidence" value="ECO:0007669"/>
    <property type="project" value="InterPro"/>
</dbReference>
<dbReference type="PANTHER" id="PTHR30115:SF11">
    <property type="entry name" value="NITROGEN REGULATORY PROTEIN P-II HOMOLOG"/>
    <property type="match status" value="1"/>
</dbReference>
<dbReference type="InterPro" id="IPR011322">
    <property type="entry name" value="N-reg_PII-like_a/b"/>
</dbReference>
<evidence type="ECO:0000313" key="3">
    <source>
        <dbReference type="Proteomes" id="UP000199611"/>
    </source>
</evidence>
<dbReference type="EMBL" id="FOUU01000006">
    <property type="protein sequence ID" value="SFM88844.1"/>
    <property type="molecule type" value="Genomic_DNA"/>
</dbReference>
<dbReference type="GO" id="GO:0030234">
    <property type="term" value="F:enzyme regulator activity"/>
    <property type="evidence" value="ECO:0007669"/>
    <property type="project" value="InterPro"/>
</dbReference>
<dbReference type="GO" id="GO:0005829">
    <property type="term" value="C:cytosol"/>
    <property type="evidence" value="ECO:0007669"/>
    <property type="project" value="TreeGrafter"/>
</dbReference>
<reference evidence="2 3" key="1">
    <citation type="submission" date="2016-10" db="EMBL/GenBank/DDBJ databases">
        <authorList>
            <person name="de Groot N.N."/>
        </authorList>
    </citation>
    <scope>NUCLEOTIDE SEQUENCE [LARGE SCALE GENOMIC DNA]</scope>
    <source>
        <strain evidence="2 3">DSM 9990</strain>
    </source>
</reference>
<evidence type="ECO:0000256" key="1">
    <source>
        <dbReference type="RuleBase" id="RU003936"/>
    </source>
</evidence>
<accession>A0A1I4UIM4</accession>
<dbReference type="Pfam" id="PF00543">
    <property type="entry name" value="P-II"/>
    <property type="match status" value="1"/>
</dbReference>
<dbReference type="SUPFAM" id="SSF54913">
    <property type="entry name" value="GlnB-like"/>
    <property type="match status" value="1"/>
</dbReference>
<name>A0A1I4UIM4_9BACT</name>
<keyword evidence="3" id="KW-1185">Reference proteome</keyword>
<dbReference type="Proteomes" id="UP000199611">
    <property type="component" value="Unassembled WGS sequence"/>
</dbReference>
<dbReference type="PROSITE" id="PS51343">
    <property type="entry name" value="PII_GLNB_DOM"/>
    <property type="match status" value="1"/>
</dbReference>
<dbReference type="RefSeq" id="WP_218148860.1">
    <property type="nucleotide sequence ID" value="NZ_FOUU01000006.1"/>
</dbReference>
<protein>
    <submittedName>
        <fullName evidence="2">Nitrogen regulatory protein P-II family</fullName>
    </submittedName>
</protein>
<organism evidence="2 3">
    <name type="scientific">Thermodesulforhabdus norvegica</name>
    <dbReference type="NCBI Taxonomy" id="39841"/>
    <lineage>
        <taxon>Bacteria</taxon>
        <taxon>Pseudomonadati</taxon>
        <taxon>Thermodesulfobacteriota</taxon>
        <taxon>Syntrophobacteria</taxon>
        <taxon>Syntrophobacterales</taxon>
        <taxon>Thermodesulforhabdaceae</taxon>
        <taxon>Thermodesulforhabdus</taxon>
    </lineage>
</organism>
<dbReference type="AlphaFoldDB" id="A0A1I4UIM4"/>
<comment type="similarity">
    <text evidence="1">Belongs to the P(II) protein family.</text>
</comment>
<dbReference type="InterPro" id="IPR015867">
    <property type="entry name" value="N-reg_PII/ATP_PRibTrfase_C"/>
</dbReference>
<dbReference type="PROSITE" id="PS00638">
    <property type="entry name" value="PII_GLNB_CTER"/>
    <property type="match status" value="1"/>
</dbReference>
<sequence>MALKEIMAVIRPNKVLTTKKALDEIGITSFTAYRVLGRGKQGGRVSELAYPVSEDLKRKLEDAPPSFIPKRLLMIVVKDSDVDLVVQKIIRVNRTGEQGDGKIFVLPVDDALRLRTGEHGLEALI</sequence>
<gene>
    <name evidence="2" type="ORF">SAMN05660836_01822</name>
</gene>
<dbReference type="InterPro" id="IPR002187">
    <property type="entry name" value="N-reg_PII"/>
</dbReference>
<dbReference type="PRINTS" id="PR00340">
    <property type="entry name" value="PIIGLNB"/>
</dbReference>